<reference evidence="8" key="1">
    <citation type="submission" date="2013-04" db="EMBL/GenBank/DDBJ databases">
        <title>An insight into the transcriptome of the digestive tract of the blood sucking bug, Rhodnius prolixus.</title>
        <authorList>
            <person name="Ribeiro J.M.C."/>
            <person name="Genta F.A."/>
            <person name="Sorgine M.H.F."/>
            <person name="Paiva-Silva G.O."/>
            <person name="Majerowicz D."/>
            <person name="Medeiros M."/>
            <person name="Koerich L."/>
            <person name="Terra W.R."/>
            <person name="Ferreira C."/>
            <person name="Pimentel A.C."/>
            <person name="Bisch P.M."/>
            <person name="Diniz M.M.P."/>
            <person name="Nascimento R."/>
            <person name="Salmon D."/>
            <person name="Silber A.M."/>
            <person name="Alves M."/>
            <person name="Oliveira M.F."/>
            <person name="Gondim K.C."/>
            <person name="Silva Neto M.A.C."/>
            <person name="Atella G.C."/>
            <person name="Araujo H."/>
            <person name="Dias F.S."/>
            <person name="Polycarpo C.R."/>
            <person name="Fampa P."/>
            <person name="Melo A.C."/>
            <person name="Tanaka A.S."/>
            <person name="Balczun C."/>
            <person name="Oliveira J.H.M."/>
            <person name="Goncalves R."/>
            <person name="Lazoski C."/>
            <person name="Pereira M.A."/>
            <person name="Rivera-Pomar R."/>
            <person name="Diambra L."/>
            <person name="Schaub G.A."/>
            <person name="Garcia E.S."/>
            <person name="Azambuja P."/>
            <person name="Braz G.R.C."/>
            <person name="Oliveira P.L."/>
        </authorList>
    </citation>
    <scope>NUCLEOTIDE SEQUENCE</scope>
</reference>
<dbReference type="STRING" id="13249.R4G3E5"/>
<evidence type="ECO:0000256" key="1">
    <source>
        <dbReference type="ARBA" id="ARBA00004477"/>
    </source>
</evidence>
<dbReference type="EnsemblMetazoa" id="RPRC013507-RA">
    <property type="protein sequence ID" value="RPRC013507-PA"/>
    <property type="gene ID" value="RPRC013507"/>
</dbReference>
<dbReference type="AlphaFoldDB" id="R4G3E5"/>
<keyword evidence="3 7" id="KW-0812">Transmembrane</keyword>
<evidence type="ECO:0000256" key="7">
    <source>
        <dbReference type="RuleBase" id="RU365085"/>
    </source>
</evidence>
<evidence type="ECO:0000256" key="6">
    <source>
        <dbReference type="ARBA" id="ARBA00023136"/>
    </source>
</evidence>
<evidence type="ECO:0000256" key="5">
    <source>
        <dbReference type="ARBA" id="ARBA00022989"/>
    </source>
</evidence>
<dbReference type="UniPathway" id="UPA00378"/>
<dbReference type="InterPro" id="IPR013174">
    <property type="entry name" value="DPM3"/>
</dbReference>
<dbReference type="GO" id="GO:0016757">
    <property type="term" value="F:glycosyltransferase activity"/>
    <property type="evidence" value="ECO:0007669"/>
    <property type="project" value="UniProtKB-KW"/>
</dbReference>
<sequence length="92" mass="10843">MTKLFQWLFCISLYAAVWLSVLTTSVYSVFVEEWKEIIKFSPAIIIILFAVYSIIVILWRVYTFNDCPEAAEELQEQIKKTKEELKQKGLVF</sequence>
<comment type="pathway">
    <text evidence="7">Protein modification; protein glycosylation.</text>
</comment>
<feature type="transmembrane region" description="Helical" evidence="7">
    <location>
        <begin position="43"/>
        <end position="62"/>
    </location>
</feature>
<dbReference type="Proteomes" id="UP000015103">
    <property type="component" value="Unassembled WGS sequence"/>
</dbReference>
<evidence type="ECO:0000256" key="4">
    <source>
        <dbReference type="ARBA" id="ARBA00022824"/>
    </source>
</evidence>
<dbReference type="PANTHER" id="PTHR16433:SF0">
    <property type="entry name" value="DOLICHOL-PHOSPHATE MANNOSYLTRANSFERASE SUBUNIT 3"/>
    <property type="match status" value="1"/>
</dbReference>
<keyword evidence="8" id="KW-0328">Glycosyltransferase</keyword>
<protein>
    <recommendedName>
        <fullName evidence="7">Dolichol-phosphate mannosyltransferase subunit 3</fullName>
    </recommendedName>
</protein>
<keyword evidence="4 7" id="KW-0256">Endoplasmic reticulum</keyword>
<name>R4G3E5_RHOPR</name>
<dbReference type="eggNOG" id="KOG4841">
    <property type="taxonomic scope" value="Eukaryota"/>
</dbReference>
<dbReference type="GO" id="GO:0006506">
    <property type="term" value="P:GPI anchor biosynthetic process"/>
    <property type="evidence" value="ECO:0007669"/>
    <property type="project" value="TreeGrafter"/>
</dbReference>
<dbReference type="HOGENOM" id="CLU_150782_0_0_1"/>
<reference evidence="10" key="2">
    <citation type="submission" date="2015-04" db="EMBL/GenBank/DDBJ databases">
        <authorList>
            <person name="Wilson R.K."/>
            <person name="Warren W."/>
            <person name="Dotson E."/>
            <person name="Oliveira P.L."/>
        </authorList>
    </citation>
    <scope>NUCLEOTIDE SEQUENCE</scope>
</reference>
<dbReference type="Pfam" id="PF08285">
    <property type="entry name" value="DPM3"/>
    <property type="match status" value="1"/>
</dbReference>
<comment type="subcellular location">
    <subcellularLocation>
        <location evidence="1 7">Endoplasmic reticulum membrane</location>
        <topology evidence="1 7">Multi-pass membrane protein</topology>
    </subcellularLocation>
</comment>
<evidence type="ECO:0000256" key="3">
    <source>
        <dbReference type="ARBA" id="ARBA00022692"/>
    </source>
</evidence>
<dbReference type="InParanoid" id="R4G3E5"/>
<comment type="similarity">
    <text evidence="2 7">Belongs to the DPM3 family.</text>
</comment>
<dbReference type="GO" id="GO:0033185">
    <property type="term" value="C:dolichol-phosphate-mannose synthase complex"/>
    <property type="evidence" value="ECO:0007669"/>
    <property type="project" value="TreeGrafter"/>
</dbReference>
<evidence type="ECO:0000313" key="9">
    <source>
        <dbReference type="EnsemblMetazoa" id="RPRC013507-PA"/>
    </source>
</evidence>
<dbReference type="VEuPathDB" id="VectorBase:RPRC013507"/>
<keyword evidence="6 7" id="KW-0472">Membrane</keyword>
<evidence type="ECO:0000313" key="10">
    <source>
        <dbReference type="Proteomes" id="UP000015103"/>
    </source>
</evidence>
<organism evidence="8">
    <name type="scientific">Rhodnius prolixus</name>
    <name type="common">Triatomid bug</name>
    <dbReference type="NCBI Taxonomy" id="13249"/>
    <lineage>
        <taxon>Eukaryota</taxon>
        <taxon>Metazoa</taxon>
        <taxon>Ecdysozoa</taxon>
        <taxon>Arthropoda</taxon>
        <taxon>Hexapoda</taxon>
        <taxon>Insecta</taxon>
        <taxon>Pterygota</taxon>
        <taxon>Neoptera</taxon>
        <taxon>Paraneoptera</taxon>
        <taxon>Hemiptera</taxon>
        <taxon>Heteroptera</taxon>
        <taxon>Panheteroptera</taxon>
        <taxon>Cimicomorpha</taxon>
        <taxon>Reduviidae</taxon>
        <taxon>Triatominae</taxon>
        <taxon>Rhodnius</taxon>
    </lineage>
</organism>
<keyword evidence="8" id="KW-0808">Transferase</keyword>
<comment type="function">
    <text evidence="7">Stabilizer subunit of the dolichol-phosphate mannose (DPM) synthase complex; tethers catalytic subunit to the ER.</text>
</comment>
<dbReference type="GO" id="GO:0005789">
    <property type="term" value="C:endoplasmic reticulum membrane"/>
    <property type="evidence" value="ECO:0007669"/>
    <property type="project" value="UniProtKB-SubCell"/>
</dbReference>
<keyword evidence="10" id="KW-1185">Reference proteome</keyword>
<feature type="transmembrane region" description="Helical" evidence="7">
    <location>
        <begin position="6"/>
        <end position="31"/>
    </location>
</feature>
<evidence type="ECO:0000313" key="8">
    <source>
        <dbReference type="EMBL" id="JAA75759.1"/>
    </source>
</evidence>
<dbReference type="EMBL" id="GAHY01001751">
    <property type="protein sequence ID" value="JAA75759.1"/>
    <property type="molecule type" value="mRNA"/>
</dbReference>
<comment type="subunit">
    <text evidence="7">Component of the dolichol-phosphate mannose (DPM) synthase complex.</text>
</comment>
<dbReference type="FunCoup" id="R4G3E5">
    <property type="interactions" value="279"/>
</dbReference>
<dbReference type="PANTHER" id="PTHR16433">
    <property type="entry name" value="DOLICHOL-PHOSPHATE MANNOSYLTRANSFERASE SUBUNIT 3"/>
    <property type="match status" value="1"/>
</dbReference>
<accession>R4G3E5</accession>
<proteinExistence type="evidence at transcript level"/>
<evidence type="ECO:0000256" key="2">
    <source>
        <dbReference type="ARBA" id="ARBA00010430"/>
    </source>
</evidence>
<keyword evidence="5 7" id="KW-1133">Transmembrane helix</keyword>
<dbReference type="OMA" id="KLMQWLF"/>
<reference evidence="9" key="3">
    <citation type="submission" date="2015-05" db="UniProtKB">
        <authorList>
            <consortium name="EnsemblMetazoa"/>
        </authorList>
    </citation>
    <scope>IDENTIFICATION</scope>
</reference>
<dbReference type="EMBL" id="ACPB03007246">
    <property type="status" value="NOT_ANNOTATED_CDS"/>
    <property type="molecule type" value="Genomic_DNA"/>
</dbReference>